<feature type="region of interest" description="Disordered" evidence="1">
    <location>
        <begin position="97"/>
        <end position="125"/>
    </location>
</feature>
<sequence>MSAPVTGTMTMVTMGWANRGAIYIFSILPLGIVTLLTMMAAIYSLVQSYQERNDPHRRTSFDVSNTLHLIMASAQGGAQGGLAADLAGFDENGLEKNENTKVKLTELPDHKKQLEVDNAKHDPEQ</sequence>
<keyword evidence="4" id="KW-1185">Reference proteome</keyword>
<dbReference type="Proteomes" id="UP000054538">
    <property type="component" value="Unassembled WGS sequence"/>
</dbReference>
<feature type="transmembrane region" description="Helical" evidence="2">
    <location>
        <begin position="20"/>
        <end position="46"/>
    </location>
</feature>
<dbReference type="AlphaFoldDB" id="A0A0D0E8I7"/>
<dbReference type="InParanoid" id="A0A0D0E8I7"/>
<proteinExistence type="predicted"/>
<evidence type="ECO:0000313" key="3">
    <source>
        <dbReference type="EMBL" id="KIK94960.1"/>
    </source>
</evidence>
<reference evidence="4" key="2">
    <citation type="submission" date="2015-01" db="EMBL/GenBank/DDBJ databases">
        <title>Evolutionary Origins and Diversification of the Mycorrhizal Mutualists.</title>
        <authorList>
            <consortium name="DOE Joint Genome Institute"/>
            <consortium name="Mycorrhizal Genomics Consortium"/>
            <person name="Kohler A."/>
            <person name="Kuo A."/>
            <person name="Nagy L.G."/>
            <person name="Floudas D."/>
            <person name="Copeland A."/>
            <person name="Barry K.W."/>
            <person name="Cichocki N."/>
            <person name="Veneault-Fourrey C."/>
            <person name="LaButti K."/>
            <person name="Lindquist E.A."/>
            <person name="Lipzen A."/>
            <person name="Lundell T."/>
            <person name="Morin E."/>
            <person name="Murat C."/>
            <person name="Riley R."/>
            <person name="Ohm R."/>
            <person name="Sun H."/>
            <person name="Tunlid A."/>
            <person name="Henrissat B."/>
            <person name="Grigoriev I.V."/>
            <person name="Hibbett D.S."/>
            <person name="Martin F."/>
        </authorList>
    </citation>
    <scope>NUCLEOTIDE SEQUENCE [LARGE SCALE GENOMIC DNA]</scope>
    <source>
        <strain evidence="4">Ve08.2h10</strain>
    </source>
</reference>
<organism evidence="3 4">
    <name type="scientific">Paxillus rubicundulus Ve08.2h10</name>
    <dbReference type="NCBI Taxonomy" id="930991"/>
    <lineage>
        <taxon>Eukaryota</taxon>
        <taxon>Fungi</taxon>
        <taxon>Dikarya</taxon>
        <taxon>Basidiomycota</taxon>
        <taxon>Agaricomycotina</taxon>
        <taxon>Agaricomycetes</taxon>
        <taxon>Agaricomycetidae</taxon>
        <taxon>Boletales</taxon>
        <taxon>Paxilineae</taxon>
        <taxon>Paxillaceae</taxon>
        <taxon>Paxillus</taxon>
    </lineage>
</organism>
<dbReference type="EMBL" id="KN825073">
    <property type="protein sequence ID" value="KIK94960.1"/>
    <property type="molecule type" value="Genomic_DNA"/>
</dbReference>
<protein>
    <submittedName>
        <fullName evidence="3">Uncharacterized protein</fullName>
    </submittedName>
</protein>
<accession>A0A0D0E8I7</accession>
<keyword evidence="2" id="KW-0472">Membrane</keyword>
<keyword evidence="2" id="KW-1133">Transmembrane helix</keyword>
<keyword evidence="2" id="KW-0812">Transmembrane</keyword>
<evidence type="ECO:0000256" key="1">
    <source>
        <dbReference type="SAM" id="MobiDB-lite"/>
    </source>
</evidence>
<gene>
    <name evidence="3" type="ORF">PAXRUDRAFT_416013</name>
</gene>
<reference evidence="3 4" key="1">
    <citation type="submission" date="2014-04" db="EMBL/GenBank/DDBJ databases">
        <authorList>
            <consortium name="DOE Joint Genome Institute"/>
            <person name="Kuo A."/>
            <person name="Kohler A."/>
            <person name="Jargeat P."/>
            <person name="Nagy L.G."/>
            <person name="Floudas D."/>
            <person name="Copeland A."/>
            <person name="Barry K.W."/>
            <person name="Cichocki N."/>
            <person name="Veneault-Fourrey C."/>
            <person name="LaButti K."/>
            <person name="Lindquist E.A."/>
            <person name="Lipzen A."/>
            <person name="Lundell T."/>
            <person name="Morin E."/>
            <person name="Murat C."/>
            <person name="Sun H."/>
            <person name="Tunlid A."/>
            <person name="Henrissat B."/>
            <person name="Grigoriev I.V."/>
            <person name="Hibbett D.S."/>
            <person name="Martin F."/>
            <person name="Nordberg H.P."/>
            <person name="Cantor M.N."/>
            <person name="Hua S.X."/>
        </authorList>
    </citation>
    <scope>NUCLEOTIDE SEQUENCE [LARGE SCALE GENOMIC DNA]</scope>
    <source>
        <strain evidence="3 4">Ve08.2h10</strain>
    </source>
</reference>
<evidence type="ECO:0000256" key="2">
    <source>
        <dbReference type="SAM" id="Phobius"/>
    </source>
</evidence>
<dbReference type="HOGENOM" id="CLU_1993349_0_0_1"/>
<evidence type="ECO:0000313" key="4">
    <source>
        <dbReference type="Proteomes" id="UP000054538"/>
    </source>
</evidence>
<name>A0A0D0E8I7_9AGAM</name>
<dbReference type="STRING" id="930991.A0A0D0E8I7"/>
<dbReference type="OrthoDB" id="2688658at2759"/>